<feature type="compositionally biased region" description="Low complexity" evidence="1">
    <location>
        <begin position="45"/>
        <end position="58"/>
    </location>
</feature>
<reference evidence="2" key="1">
    <citation type="submission" date="2020-02" db="EMBL/GenBank/DDBJ databases">
        <authorList>
            <person name="Meier V. D."/>
        </authorList>
    </citation>
    <scope>NUCLEOTIDE SEQUENCE</scope>
    <source>
        <strain evidence="2">AVDCRST_MAG79</strain>
    </source>
</reference>
<feature type="compositionally biased region" description="Basic residues" evidence="1">
    <location>
        <begin position="206"/>
        <end position="218"/>
    </location>
</feature>
<sequence>DGRRRDRPPHRGRARSPWAGRPARRPTAAGGPALAAPRRPPAAGPPALTRTGPGPLWGRRLRPTRRGERRGAAGGRATRARGAAAGLRAARPVAGLPARDGGGRGADRPEPGRQHGPWHGGRLGSHERARARGGRAPARRRPGGSVDHGPSGHGAPDPARAALDGPDLPPALRAARPGHRRSGRRLAPLRDGRARRARRLPPAARGGHRRSARSARRPRGADRPGRRPPARRGARSRGRRTAHGDVPDRRRRRRRDAHPRTRLLHGRGAADHRRESDRRAGGARRRRRDDLDGPAPRRPQGATRDQRHRDRATGPAGVGAL</sequence>
<feature type="region of interest" description="Disordered" evidence="1">
    <location>
        <begin position="1"/>
        <end position="321"/>
    </location>
</feature>
<dbReference type="AlphaFoldDB" id="A0A6J4U9A3"/>
<feature type="compositionally biased region" description="Basic residues" evidence="1">
    <location>
        <begin position="1"/>
        <end position="14"/>
    </location>
</feature>
<feature type="compositionally biased region" description="Low complexity" evidence="1">
    <location>
        <begin position="19"/>
        <end position="37"/>
    </location>
</feature>
<feature type="non-terminal residue" evidence="2">
    <location>
        <position position="1"/>
    </location>
</feature>
<feature type="compositionally biased region" description="Basic residues" evidence="1">
    <location>
        <begin position="249"/>
        <end position="265"/>
    </location>
</feature>
<feature type="compositionally biased region" description="Basic residues" evidence="1">
    <location>
        <begin position="226"/>
        <end position="241"/>
    </location>
</feature>
<evidence type="ECO:0000313" key="2">
    <source>
        <dbReference type="EMBL" id="CAA9542085.1"/>
    </source>
</evidence>
<evidence type="ECO:0000256" key="1">
    <source>
        <dbReference type="SAM" id="MobiDB-lite"/>
    </source>
</evidence>
<accession>A0A6J4U9A3</accession>
<feature type="compositionally biased region" description="Basic residues" evidence="1">
    <location>
        <begin position="131"/>
        <end position="142"/>
    </location>
</feature>
<feature type="compositionally biased region" description="Basic and acidic residues" evidence="1">
    <location>
        <begin position="101"/>
        <end position="113"/>
    </location>
</feature>
<feature type="compositionally biased region" description="Low complexity" evidence="1">
    <location>
        <begin position="75"/>
        <end position="99"/>
    </location>
</feature>
<proteinExistence type="predicted"/>
<feature type="compositionally biased region" description="Basic and acidic residues" evidence="1">
    <location>
        <begin position="268"/>
        <end position="280"/>
    </location>
</feature>
<protein>
    <submittedName>
        <fullName evidence="2">Uncharacterized protein</fullName>
    </submittedName>
</protein>
<feature type="compositionally biased region" description="Low complexity" evidence="1">
    <location>
        <begin position="154"/>
        <end position="175"/>
    </location>
</feature>
<dbReference type="EMBL" id="CADCWC010000293">
    <property type="protein sequence ID" value="CAA9542085.1"/>
    <property type="molecule type" value="Genomic_DNA"/>
</dbReference>
<gene>
    <name evidence="2" type="ORF">AVDCRST_MAG79-1932</name>
</gene>
<name>A0A6J4U9A3_9ACTN</name>
<feature type="non-terminal residue" evidence="2">
    <location>
        <position position="321"/>
    </location>
</feature>
<organism evidence="2">
    <name type="scientific">uncultured Thermoleophilia bacterium</name>
    <dbReference type="NCBI Taxonomy" id="1497501"/>
    <lineage>
        <taxon>Bacteria</taxon>
        <taxon>Bacillati</taxon>
        <taxon>Actinomycetota</taxon>
        <taxon>Thermoleophilia</taxon>
        <taxon>environmental samples</taxon>
    </lineage>
</organism>